<gene>
    <name evidence="1" type="ordered locus">Spirs_0449</name>
</gene>
<dbReference type="EMBL" id="CP002116">
    <property type="protein sequence ID" value="ADK79596.1"/>
    <property type="molecule type" value="Genomic_DNA"/>
</dbReference>
<dbReference type="Proteomes" id="UP000002318">
    <property type="component" value="Chromosome"/>
</dbReference>
<name>E1RB66_SEDSS</name>
<reference evidence="1 2" key="1">
    <citation type="journal article" date="2010" name="Stand. Genomic Sci.">
        <title>Complete genome sequence of Spirochaeta smaragdinae type strain (SEBR 4228).</title>
        <authorList>
            <person name="Mavromatis K."/>
            <person name="Yasawong M."/>
            <person name="Chertkov O."/>
            <person name="Lapidus A."/>
            <person name="Lucas S."/>
            <person name="Nolan M."/>
            <person name="Del Rio T.G."/>
            <person name="Tice H."/>
            <person name="Cheng J.F."/>
            <person name="Pitluck S."/>
            <person name="Liolios K."/>
            <person name="Ivanova N."/>
            <person name="Tapia R."/>
            <person name="Han C."/>
            <person name="Bruce D."/>
            <person name="Goodwin L."/>
            <person name="Pati A."/>
            <person name="Chen A."/>
            <person name="Palaniappan K."/>
            <person name="Land M."/>
            <person name="Hauser L."/>
            <person name="Chang Y.J."/>
            <person name="Jeffries C.D."/>
            <person name="Detter J.C."/>
            <person name="Rohde M."/>
            <person name="Brambilla E."/>
            <person name="Spring S."/>
            <person name="Goker M."/>
            <person name="Sikorski J."/>
            <person name="Woyke T."/>
            <person name="Bristow J."/>
            <person name="Eisen J.A."/>
            <person name="Markowitz V."/>
            <person name="Hugenholtz P."/>
            <person name="Klenk H.P."/>
            <person name="Kyrpides N.C."/>
        </authorList>
    </citation>
    <scope>NUCLEOTIDE SEQUENCE [LARGE SCALE GENOMIC DNA]</scope>
    <source>
        <strain evidence="2">DSM 11293 / JCM 15392 / SEBR 4228</strain>
    </source>
</reference>
<keyword evidence="2" id="KW-1185">Reference proteome</keyword>
<accession>E1RB66</accession>
<dbReference type="KEGG" id="ssm:Spirs_0449"/>
<dbReference type="STRING" id="573413.Spirs_0449"/>
<evidence type="ECO:0000313" key="2">
    <source>
        <dbReference type="Proteomes" id="UP000002318"/>
    </source>
</evidence>
<dbReference type="OrthoDB" id="370835at2"/>
<organism evidence="1 2">
    <name type="scientific">Sediminispirochaeta smaragdinae (strain DSM 11293 / JCM 15392 / SEBR 4228)</name>
    <name type="common">Spirochaeta smaragdinae</name>
    <dbReference type="NCBI Taxonomy" id="573413"/>
    <lineage>
        <taxon>Bacteria</taxon>
        <taxon>Pseudomonadati</taxon>
        <taxon>Spirochaetota</taxon>
        <taxon>Spirochaetia</taxon>
        <taxon>Spirochaetales</taxon>
        <taxon>Spirochaetaceae</taxon>
        <taxon>Sediminispirochaeta</taxon>
    </lineage>
</organism>
<proteinExistence type="predicted"/>
<evidence type="ECO:0000313" key="1">
    <source>
        <dbReference type="EMBL" id="ADK79596.1"/>
    </source>
</evidence>
<dbReference type="AlphaFoldDB" id="E1RB66"/>
<sequence length="72" mass="8519">MVTWEAMTPEERDRFIYLILSEDALKTIVLIMQKKYGPTVSTETIMRFAFKVAVNRMTPQHLKHVSPRERHT</sequence>
<protein>
    <submittedName>
        <fullName evidence="1">Uncharacterized protein</fullName>
    </submittedName>
</protein>
<dbReference type="RefSeq" id="WP_013253060.1">
    <property type="nucleotide sequence ID" value="NC_014364.1"/>
</dbReference>
<dbReference type="HOGENOM" id="CLU_2720335_0_0_12"/>